<reference evidence="1" key="1">
    <citation type="submission" date="2022-07" db="EMBL/GenBank/DDBJ databases">
        <title>Phylogenomic reconstructions and comparative analyses of Kickxellomycotina fungi.</title>
        <authorList>
            <person name="Reynolds N.K."/>
            <person name="Stajich J.E."/>
            <person name="Barry K."/>
            <person name="Grigoriev I.V."/>
            <person name="Crous P."/>
            <person name="Smith M.E."/>
        </authorList>
    </citation>
    <scope>NUCLEOTIDE SEQUENCE</scope>
    <source>
        <strain evidence="1">BCRC 34780</strain>
    </source>
</reference>
<keyword evidence="1" id="KW-0012">Acyltransferase</keyword>
<evidence type="ECO:0000313" key="2">
    <source>
        <dbReference type="Proteomes" id="UP001140087"/>
    </source>
</evidence>
<dbReference type="Proteomes" id="UP001140087">
    <property type="component" value="Unassembled WGS sequence"/>
</dbReference>
<keyword evidence="2" id="KW-1185">Reference proteome</keyword>
<comment type="caution">
    <text evidence="1">The sequence shown here is derived from an EMBL/GenBank/DDBJ whole genome shotgun (WGS) entry which is preliminary data.</text>
</comment>
<keyword evidence="1" id="KW-0808">Transferase</keyword>
<protein>
    <submittedName>
        <fullName evidence="1">RING finger and WD repeat domain-containing protein 3</fullName>
        <ecNumber evidence="1">2.3.2.27</ecNumber>
    </submittedName>
</protein>
<name>A0ACC1L050_9FUNG</name>
<sequence>MLKAEAGAGSSATWTLATEGRVAALRCGHVFHQECIEEWLENTRAHPNCPRCRQPCDAQSAVLHLADMQISGPEPAPAGPQAPQPPDGPPRTSSRAARRPRPTSSASASRPTPARPDTPRPDTARASRTTPARPDTPRPDPAAAIRAATAARRDTGSAERAAMVAAAAIARRDAQHAVSDVPPVRQQPAPVAAAERERRATVDAIQQATGFYETESMSGNVRVEYSSGPRREPLLVQHQSRAGTPVRRRHRSGPAHAHASAMEAPCAIRVSHVVGSPTTLSHVPPGCPDYGECCPPTHRDCYPVHRNGDVDMWYICMFPDI</sequence>
<dbReference type="EC" id="2.3.2.27" evidence="1"/>
<gene>
    <name evidence="1" type="primary">RFWD3_2</name>
    <name evidence="1" type="ORF">H4R21_003853</name>
</gene>
<dbReference type="EMBL" id="JANBUN010001322">
    <property type="protein sequence ID" value="KAJ2798619.1"/>
    <property type="molecule type" value="Genomic_DNA"/>
</dbReference>
<proteinExistence type="predicted"/>
<accession>A0ACC1L050</accession>
<evidence type="ECO:0000313" key="1">
    <source>
        <dbReference type="EMBL" id="KAJ2798619.1"/>
    </source>
</evidence>
<organism evidence="1 2">
    <name type="scientific">Coemansia helicoidea</name>
    <dbReference type="NCBI Taxonomy" id="1286919"/>
    <lineage>
        <taxon>Eukaryota</taxon>
        <taxon>Fungi</taxon>
        <taxon>Fungi incertae sedis</taxon>
        <taxon>Zoopagomycota</taxon>
        <taxon>Kickxellomycotina</taxon>
        <taxon>Kickxellomycetes</taxon>
        <taxon>Kickxellales</taxon>
        <taxon>Kickxellaceae</taxon>
        <taxon>Coemansia</taxon>
    </lineage>
</organism>